<keyword evidence="2" id="KW-0812">Transmembrane</keyword>
<reference evidence="3 4" key="1">
    <citation type="submission" date="2017-06" db="EMBL/GenBank/DDBJ databases">
        <title>A platform for efficient transgenesis in Macrostomum lignano, a flatworm model organism for stem cell research.</title>
        <authorList>
            <person name="Berezikov E."/>
        </authorList>
    </citation>
    <scope>NUCLEOTIDE SEQUENCE [LARGE SCALE GENOMIC DNA]</scope>
    <source>
        <strain evidence="3">DV1</strain>
        <tissue evidence="3">Whole organism</tissue>
    </source>
</reference>
<feature type="transmembrane region" description="Helical" evidence="2">
    <location>
        <begin position="130"/>
        <end position="157"/>
    </location>
</feature>
<feature type="region of interest" description="Disordered" evidence="1">
    <location>
        <begin position="250"/>
        <end position="309"/>
    </location>
</feature>
<keyword evidence="4" id="KW-1185">Reference proteome</keyword>
<evidence type="ECO:0000313" key="4">
    <source>
        <dbReference type="Proteomes" id="UP000215902"/>
    </source>
</evidence>
<dbReference type="Proteomes" id="UP000215902">
    <property type="component" value="Unassembled WGS sequence"/>
</dbReference>
<evidence type="ECO:0000256" key="1">
    <source>
        <dbReference type="SAM" id="MobiDB-lite"/>
    </source>
</evidence>
<proteinExistence type="predicted"/>
<feature type="transmembrane region" description="Helical" evidence="2">
    <location>
        <begin position="99"/>
        <end position="118"/>
    </location>
</feature>
<evidence type="ECO:0000313" key="3">
    <source>
        <dbReference type="EMBL" id="PAA56378.1"/>
    </source>
</evidence>
<organism evidence="3 4">
    <name type="scientific">Macrostomum lignano</name>
    <dbReference type="NCBI Taxonomy" id="282301"/>
    <lineage>
        <taxon>Eukaryota</taxon>
        <taxon>Metazoa</taxon>
        <taxon>Spiralia</taxon>
        <taxon>Lophotrochozoa</taxon>
        <taxon>Platyhelminthes</taxon>
        <taxon>Rhabditophora</taxon>
        <taxon>Macrostomorpha</taxon>
        <taxon>Macrostomida</taxon>
        <taxon>Macrostomidae</taxon>
        <taxon>Macrostomum</taxon>
    </lineage>
</organism>
<protein>
    <submittedName>
        <fullName evidence="3">Uncharacterized protein</fullName>
    </submittedName>
</protein>
<sequence>MAAGDTVPQTDNSQCPVSISTISVNNAAMPSADSAVQQQTWGYYLWHRFCICLFGLTRRRIRNESLFVMSLVQALCATAALILSAVAATRSKESAGSCVFARLIAGAVILTAACHGIATSRRKQFGTVLGLFVLCQAACLASLILLSCSGIALHAYIVEAHQYFNVAQSTISSRRSPPDLADLITSGLAMLLSLMELGVALSCCLACGRQLRPRDSRIMLDPRGNGLIVSDFGNRDFIAIATTAANSATNSSRIRSRCPPPPPHYAAVGTPPPAYSTVDRRRWRRHRPHQPVSADASVSNTASTSSTLADDGEAVVAASNNQVSSCDNRF</sequence>
<comment type="caution">
    <text evidence="3">The sequence shown here is derived from an EMBL/GenBank/DDBJ whole genome shotgun (WGS) entry which is preliminary data.</text>
</comment>
<name>A0A267E4A8_9PLAT</name>
<dbReference type="EMBL" id="NIVC01002627">
    <property type="protein sequence ID" value="PAA56378.1"/>
    <property type="molecule type" value="Genomic_DNA"/>
</dbReference>
<feature type="compositionally biased region" description="Low complexity" evidence="1">
    <location>
        <begin position="293"/>
        <end position="309"/>
    </location>
</feature>
<dbReference type="AlphaFoldDB" id="A0A267E4A8"/>
<keyword evidence="2" id="KW-1133">Transmembrane helix</keyword>
<feature type="transmembrane region" description="Helical" evidence="2">
    <location>
        <begin position="66"/>
        <end position="87"/>
    </location>
</feature>
<evidence type="ECO:0000256" key="2">
    <source>
        <dbReference type="SAM" id="Phobius"/>
    </source>
</evidence>
<keyword evidence="2" id="KW-0472">Membrane</keyword>
<feature type="compositionally biased region" description="Pro residues" evidence="1">
    <location>
        <begin position="258"/>
        <end position="274"/>
    </location>
</feature>
<gene>
    <name evidence="3" type="ORF">BOX15_Mlig026325g1</name>
</gene>
<feature type="transmembrane region" description="Helical" evidence="2">
    <location>
        <begin position="183"/>
        <end position="207"/>
    </location>
</feature>
<accession>A0A267E4A8</accession>